<gene>
    <name evidence="2" type="ORF">FM996_11745</name>
</gene>
<dbReference type="EMBL" id="VJMF01000044">
    <property type="protein sequence ID" value="TRL32802.1"/>
    <property type="molecule type" value="Genomic_DNA"/>
</dbReference>
<keyword evidence="1" id="KW-0472">Membrane</keyword>
<reference evidence="2 3" key="1">
    <citation type="submission" date="2019-07" db="EMBL/GenBank/DDBJ databases">
        <title>Ln-dependent methylotrophs.</title>
        <authorList>
            <person name="Tani A."/>
        </authorList>
    </citation>
    <scope>NUCLEOTIDE SEQUENCE [LARGE SCALE GENOMIC DNA]</scope>
    <source>
        <strain evidence="2 3">SM89A</strain>
    </source>
</reference>
<keyword evidence="1" id="KW-1133">Transmembrane helix</keyword>
<dbReference type="AlphaFoldDB" id="A0A549ST46"/>
<protein>
    <submittedName>
        <fullName evidence="2">Uncharacterized protein</fullName>
    </submittedName>
</protein>
<organism evidence="2 3">
    <name type="scientific">Methylosinus sporium</name>
    <dbReference type="NCBI Taxonomy" id="428"/>
    <lineage>
        <taxon>Bacteria</taxon>
        <taxon>Pseudomonadati</taxon>
        <taxon>Pseudomonadota</taxon>
        <taxon>Alphaproteobacteria</taxon>
        <taxon>Hyphomicrobiales</taxon>
        <taxon>Methylocystaceae</taxon>
        <taxon>Methylosinus</taxon>
    </lineage>
</organism>
<accession>A0A549ST46</accession>
<keyword evidence="1" id="KW-0812">Transmembrane</keyword>
<comment type="caution">
    <text evidence="2">The sequence shown here is derived from an EMBL/GenBank/DDBJ whole genome shotgun (WGS) entry which is preliminary data.</text>
</comment>
<feature type="transmembrane region" description="Helical" evidence="1">
    <location>
        <begin position="18"/>
        <end position="37"/>
    </location>
</feature>
<proteinExistence type="predicted"/>
<evidence type="ECO:0000313" key="2">
    <source>
        <dbReference type="EMBL" id="TRL32802.1"/>
    </source>
</evidence>
<sequence length="87" mass="9841">MQTNIAPTSRRYSGSNGFLFMGAMLAIALSSIIYVAADNAFEERPICDRVFKDFMAAENLVDLERAKFILDKLDCSMARRLERRTGE</sequence>
<name>A0A549ST46_METSR</name>
<evidence type="ECO:0000313" key="3">
    <source>
        <dbReference type="Proteomes" id="UP000316781"/>
    </source>
</evidence>
<evidence type="ECO:0000256" key="1">
    <source>
        <dbReference type="SAM" id="Phobius"/>
    </source>
</evidence>
<dbReference type="Proteomes" id="UP000316781">
    <property type="component" value="Unassembled WGS sequence"/>
</dbReference>
<dbReference type="RefSeq" id="WP_142863171.1">
    <property type="nucleotide sequence ID" value="NZ_VJMF01000044.1"/>
</dbReference>